<dbReference type="InterPro" id="IPR016267">
    <property type="entry name" value="UDPGP_trans"/>
</dbReference>
<dbReference type="EC" id="2.7.7.9" evidence="2"/>
<keyword evidence="4" id="KW-0548">Nucleotidyltransferase</keyword>
<reference evidence="6 7" key="1">
    <citation type="journal article" date="2014" name="Agronomy (Basel)">
        <title>A Draft Genome Sequence for Ensete ventricosum, the Drought-Tolerant Tree Against Hunger.</title>
        <authorList>
            <person name="Harrison J."/>
            <person name="Moore K.A."/>
            <person name="Paszkiewicz K."/>
            <person name="Jones T."/>
            <person name="Grant M."/>
            <person name="Ambacheew D."/>
            <person name="Muzemil S."/>
            <person name="Studholme D.J."/>
        </authorList>
    </citation>
    <scope>NUCLEOTIDE SEQUENCE [LARGE SCALE GENOMIC DNA]</scope>
</reference>
<dbReference type="Proteomes" id="UP000287651">
    <property type="component" value="Unassembled WGS sequence"/>
</dbReference>
<protein>
    <recommendedName>
        <fullName evidence="2">UTP--glucose-1-phosphate uridylyltransferase</fullName>
        <ecNumber evidence="2">2.7.7.9</ecNumber>
    </recommendedName>
</protein>
<dbReference type="SUPFAM" id="SSF53448">
    <property type="entry name" value="Nucleotide-diphospho-sugar transferases"/>
    <property type="match status" value="1"/>
</dbReference>
<keyword evidence="3" id="KW-0808">Transferase</keyword>
<dbReference type="AlphaFoldDB" id="A0A426Y0Z3"/>
<evidence type="ECO:0000313" key="6">
    <source>
        <dbReference type="EMBL" id="RRT45300.1"/>
    </source>
</evidence>
<evidence type="ECO:0000256" key="4">
    <source>
        <dbReference type="ARBA" id="ARBA00022695"/>
    </source>
</evidence>
<dbReference type="Gene3D" id="3.90.550.10">
    <property type="entry name" value="Spore Coat Polysaccharide Biosynthesis Protein SpsA, Chain A"/>
    <property type="match status" value="2"/>
</dbReference>
<comment type="similarity">
    <text evidence="1">Belongs to the UDPGP type 1 family.</text>
</comment>
<evidence type="ECO:0000256" key="5">
    <source>
        <dbReference type="ARBA" id="ARBA00048128"/>
    </source>
</evidence>
<dbReference type="InterPro" id="IPR029044">
    <property type="entry name" value="Nucleotide-diphossugar_trans"/>
</dbReference>
<dbReference type="Pfam" id="PF01704">
    <property type="entry name" value="UDPGP"/>
    <property type="match status" value="3"/>
</dbReference>
<accession>A0A426Y0Z3</accession>
<evidence type="ECO:0000256" key="1">
    <source>
        <dbReference type="ARBA" id="ARBA00010401"/>
    </source>
</evidence>
<dbReference type="GO" id="GO:0006011">
    <property type="term" value="P:UDP-alpha-D-glucose metabolic process"/>
    <property type="evidence" value="ECO:0007669"/>
    <property type="project" value="InterPro"/>
</dbReference>
<name>A0A426Y0Z3_ENSVE</name>
<comment type="catalytic activity">
    <reaction evidence="5">
        <text>alpha-D-glucose 1-phosphate + UTP + H(+) = UDP-alpha-D-glucose + diphosphate</text>
        <dbReference type="Rhea" id="RHEA:19889"/>
        <dbReference type="ChEBI" id="CHEBI:15378"/>
        <dbReference type="ChEBI" id="CHEBI:33019"/>
        <dbReference type="ChEBI" id="CHEBI:46398"/>
        <dbReference type="ChEBI" id="CHEBI:58601"/>
        <dbReference type="ChEBI" id="CHEBI:58885"/>
        <dbReference type="EC" id="2.7.7.9"/>
    </reaction>
</comment>
<dbReference type="GO" id="GO:0003983">
    <property type="term" value="F:UTP:glucose-1-phosphate uridylyltransferase activity"/>
    <property type="evidence" value="ECO:0007669"/>
    <property type="project" value="UniProtKB-EC"/>
</dbReference>
<comment type="caution">
    <text evidence="6">The sequence shown here is derived from an EMBL/GenBank/DDBJ whole genome shotgun (WGS) entry which is preliminary data.</text>
</comment>
<sequence>MKTAPPLLTSLQEGDIRPQFTSCFCILSRSLDASRFVRLPASIPDGGCEDLQAPIRHLEATKKLLDKLAVLKLNGGLGTTMGCTGPKYPPGHGDVFPSLMNSGKLDTLLSQLLEIAQVPDAHVNEFKSIEKFKIFNTNNLHVVQEVDGVKVLQLETAAGAAIRFFDDAIGINVPRSRFLPVKATSDLLLVQVKIKSSEL</sequence>
<proteinExistence type="inferred from homology"/>
<dbReference type="EMBL" id="AMZH03015928">
    <property type="protein sequence ID" value="RRT45300.1"/>
    <property type="molecule type" value="Genomic_DNA"/>
</dbReference>
<evidence type="ECO:0000313" key="7">
    <source>
        <dbReference type="Proteomes" id="UP000287651"/>
    </source>
</evidence>
<organism evidence="6 7">
    <name type="scientific">Ensete ventricosum</name>
    <name type="common">Abyssinian banana</name>
    <name type="synonym">Musa ensete</name>
    <dbReference type="NCBI Taxonomy" id="4639"/>
    <lineage>
        <taxon>Eukaryota</taxon>
        <taxon>Viridiplantae</taxon>
        <taxon>Streptophyta</taxon>
        <taxon>Embryophyta</taxon>
        <taxon>Tracheophyta</taxon>
        <taxon>Spermatophyta</taxon>
        <taxon>Magnoliopsida</taxon>
        <taxon>Liliopsida</taxon>
        <taxon>Zingiberales</taxon>
        <taxon>Musaceae</taxon>
        <taxon>Ensete</taxon>
    </lineage>
</organism>
<evidence type="ECO:0000256" key="2">
    <source>
        <dbReference type="ARBA" id="ARBA00012415"/>
    </source>
</evidence>
<gene>
    <name evidence="6" type="ORF">B296_00030715</name>
</gene>
<dbReference type="PANTHER" id="PTHR43511">
    <property type="match status" value="1"/>
</dbReference>
<dbReference type="InterPro" id="IPR002618">
    <property type="entry name" value="UDPGP_fam"/>
</dbReference>
<evidence type="ECO:0000256" key="3">
    <source>
        <dbReference type="ARBA" id="ARBA00022679"/>
    </source>
</evidence>